<feature type="region of interest" description="Disordered" evidence="11">
    <location>
        <begin position="903"/>
        <end position="930"/>
    </location>
</feature>
<feature type="compositionally biased region" description="Polar residues" evidence="11">
    <location>
        <begin position="83"/>
        <end position="94"/>
    </location>
</feature>
<name>A0AAV4JDB0_9GAST</name>
<feature type="region of interest" description="Disordered" evidence="11">
    <location>
        <begin position="362"/>
        <end position="413"/>
    </location>
</feature>
<feature type="transmembrane region" description="Helical" evidence="12">
    <location>
        <begin position="939"/>
        <end position="960"/>
    </location>
</feature>
<comment type="similarity">
    <text evidence="2">Belongs to the otopetrin family.</text>
</comment>
<keyword evidence="14" id="KW-1185">Reference proteome</keyword>
<evidence type="ECO:0000256" key="11">
    <source>
        <dbReference type="SAM" id="MobiDB-lite"/>
    </source>
</evidence>
<sequence>MENSQTGPPSVSGHVVMAAKKPRTLVHCSDDENDREEFWEPEIDPNRSVRSDEGYASRRRRAYKGGHSLARSSHVQRRAGDNSECSSGAENSQTEDLLKSDSSSSLRISSEDEHGHTKQTAKHLSPQSLFYVPVGNFQTDNQTQHKVSDTAESENADTDFNQASLFLEEISGRINDRVLPTDVAKMDEINPSLNSTTGQEKCAPNRKSSSSPDLYENFFSRTPLCVAGQERAMVHRSTHVEPGVGVTPDRARTDSIKSSISYTQRTGQHAPLDQTEFGTSSLPLALNLSTKYRHGVPNRQLAFQDYESKQQNEQLREPLHQVHVQQLQHYPDRTKTYNQQQQQQLETKEQLTEYWHKQNESYLNQQQQTEPASTMRDPDPAMVRDSSSPDSPLMTPDLGDGNGTAYALNGGPPIRSRLKKAEAGEDTSQFSSVSSCYSLTDNIHRHTSKQGAAAAPIDFGHLKSAMKKSSQNEGQSQRKLSLFNSVMRRVSIHRRESTPTGRIATFLFGADDARERGKKSGSDTDSKDVSGESLLEMQRAKRAANLRESLFQILSGLYGIMIVILGAVIPITEIFISEDIDSTFEGFYVYLYIVSILFLVYVYAYLLRRNRLKTELITRTLSRSLSWSKAWARGLARADTETRSKVRKRMISLDVSNHHTGTFYLRLGVLGFGIGSMIHSGLNFGSFVSVSGEHCSEPIQWVKPLIHLMFTFFQLYFIFMNSKMCIHRYKKLARFGLVHMSATNICVWFRAIVVETLHVIHHSEAKGHVKGHHNRGDSVHTGSYNSSGHHGGHEVRYGSSAGDPHSQHTEGAKSLIYVNVSDVIHLGRKLKAASAGYDSGHADMSMASKNLSMEYPQDKCHWMNMMTKAVEAAAPYLYPCTIEYSLMCAGILYIMWTNVGKRPRRPTRSELETDSEGGDDEDEQRSQRMSVDCTSSSRGLFLGILLMVGTIISIIAFYMLVNQEEMGDSAIILTHMSGTFIYTVTLLALLLAAGRMKSLSFHNQQEANLEDILIIISYTGLLCWLLVFIIFRYGKLLIF</sequence>
<evidence type="ECO:0000256" key="8">
    <source>
        <dbReference type="ARBA" id="ARBA00023065"/>
    </source>
</evidence>
<feature type="region of interest" description="Disordered" evidence="11">
    <location>
        <begin position="189"/>
        <end position="214"/>
    </location>
</feature>
<evidence type="ECO:0000256" key="6">
    <source>
        <dbReference type="ARBA" id="ARBA00022781"/>
    </source>
</evidence>
<evidence type="ECO:0000256" key="4">
    <source>
        <dbReference type="ARBA" id="ARBA00022475"/>
    </source>
</evidence>
<feature type="transmembrane region" description="Helical" evidence="12">
    <location>
        <begin position="1012"/>
        <end position="1033"/>
    </location>
</feature>
<feature type="transmembrane region" description="Helical" evidence="12">
    <location>
        <begin position="701"/>
        <end position="720"/>
    </location>
</feature>
<dbReference type="PANTHER" id="PTHR21522">
    <property type="entry name" value="PROTON CHANNEL OTOP"/>
    <property type="match status" value="1"/>
</dbReference>
<comment type="caution">
    <text evidence="13">The sequence shown here is derived from an EMBL/GenBank/DDBJ whole genome shotgun (WGS) entry which is preliminary data.</text>
</comment>
<feature type="transmembrane region" description="Helical" evidence="12">
    <location>
        <begin position="876"/>
        <end position="896"/>
    </location>
</feature>
<keyword evidence="9 12" id="KW-0472">Membrane</keyword>
<accession>A0AAV4JDB0</accession>
<feature type="region of interest" description="Disordered" evidence="11">
    <location>
        <begin position="768"/>
        <end position="808"/>
    </location>
</feature>
<dbReference type="GO" id="GO:0015252">
    <property type="term" value="F:proton channel activity"/>
    <property type="evidence" value="ECO:0007669"/>
    <property type="project" value="InterPro"/>
</dbReference>
<evidence type="ECO:0000256" key="5">
    <source>
        <dbReference type="ARBA" id="ARBA00022692"/>
    </source>
</evidence>
<feature type="transmembrane region" description="Helical" evidence="12">
    <location>
        <begin position="549"/>
        <end position="569"/>
    </location>
</feature>
<protein>
    <submittedName>
        <fullName evidence="13">Otopetrin-2-like</fullName>
    </submittedName>
</protein>
<feature type="compositionally biased region" description="Acidic residues" evidence="11">
    <location>
        <begin position="31"/>
        <end position="43"/>
    </location>
</feature>
<dbReference type="PANTHER" id="PTHR21522:SF32">
    <property type="entry name" value="OTOPETRIN-2"/>
    <property type="match status" value="1"/>
</dbReference>
<proteinExistence type="inferred from homology"/>
<evidence type="ECO:0000313" key="13">
    <source>
        <dbReference type="EMBL" id="GFS20326.1"/>
    </source>
</evidence>
<keyword evidence="10" id="KW-0407">Ion channel</keyword>
<dbReference type="Proteomes" id="UP000762676">
    <property type="component" value="Unassembled WGS sequence"/>
</dbReference>
<evidence type="ECO:0000256" key="2">
    <source>
        <dbReference type="ARBA" id="ARBA00006513"/>
    </source>
</evidence>
<reference evidence="13 14" key="1">
    <citation type="journal article" date="2021" name="Elife">
        <title>Chloroplast acquisition without the gene transfer in kleptoplastic sea slugs, Plakobranchus ocellatus.</title>
        <authorList>
            <person name="Maeda T."/>
            <person name="Takahashi S."/>
            <person name="Yoshida T."/>
            <person name="Shimamura S."/>
            <person name="Takaki Y."/>
            <person name="Nagai Y."/>
            <person name="Toyoda A."/>
            <person name="Suzuki Y."/>
            <person name="Arimoto A."/>
            <person name="Ishii H."/>
            <person name="Satoh N."/>
            <person name="Nishiyama T."/>
            <person name="Hasebe M."/>
            <person name="Maruyama T."/>
            <person name="Minagawa J."/>
            <person name="Obokata J."/>
            <person name="Shigenobu S."/>
        </authorList>
    </citation>
    <scope>NUCLEOTIDE SEQUENCE [LARGE SCALE GENOMIC DNA]</scope>
</reference>
<feature type="transmembrane region" description="Helical" evidence="12">
    <location>
        <begin position="972"/>
        <end position="992"/>
    </location>
</feature>
<evidence type="ECO:0000256" key="7">
    <source>
        <dbReference type="ARBA" id="ARBA00022989"/>
    </source>
</evidence>
<evidence type="ECO:0000256" key="1">
    <source>
        <dbReference type="ARBA" id="ARBA00004651"/>
    </source>
</evidence>
<evidence type="ECO:0000256" key="3">
    <source>
        <dbReference type="ARBA" id="ARBA00022448"/>
    </source>
</evidence>
<feature type="compositionally biased region" description="Acidic residues" evidence="11">
    <location>
        <begin position="912"/>
        <end position="923"/>
    </location>
</feature>
<feature type="compositionally biased region" description="Basic and acidic residues" evidence="11">
    <location>
        <begin position="44"/>
        <end position="56"/>
    </location>
</feature>
<keyword evidence="5 12" id="KW-0812">Transmembrane</keyword>
<evidence type="ECO:0000256" key="12">
    <source>
        <dbReference type="SAM" id="Phobius"/>
    </source>
</evidence>
<dbReference type="GO" id="GO:0005886">
    <property type="term" value="C:plasma membrane"/>
    <property type="evidence" value="ECO:0007669"/>
    <property type="project" value="UniProtKB-SubCell"/>
</dbReference>
<evidence type="ECO:0000256" key="10">
    <source>
        <dbReference type="ARBA" id="ARBA00023303"/>
    </source>
</evidence>
<feature type="region of interest" description="Disordered" evidence="11">
    <location>
        <begin position="1"/>
        <end position="126"/>
    </location>
</feature>
<keyword evidence="7 12" id="KW-1133">Transmembrane helix</keyword>
<feature type="transmembrane region" description="Helical" evidence="12">
    <location>
        <begin position="732"/>
        <end position="753"/>
    </location>
</feature>
<dbReference type="AlphaFoldDB" id="A0AAV4JDB0"/>
<dbReference type="Pfam" id="PF03189">
    <property type="entry name" value="Otopetrin"/>
    <property type="match status" value="1"/>
</dbReference>
<dbReference type="InterPro" id="IPR004878">
    <property type="entry name" value="Otopetrin"/>
</dbReference>
<evidence type="ECO:0000313" key="14">
    <source>
        <dbReference type="Proteomes" id="UP000762676"/>
    </source>
</evidence>
<comment type="subcellular location">
    <subcellularLocation>
        <location evidence="1">Cell membrane</location>
        <topology evidence="1">Multi-pass membrane protein</topology>
    </subcellularLocation>
</comment>
<feature type="transmembrane region" description="Helical" evidence="12">
    <location>
        <begin position="663"/>
        <end position="681"/>
    </location>
</feature>
<keyword evidence="8" id="KW-0406">Ion transport</keyword>
<organism evidence="13 14">
    <name type="scientific">Elysia marginata</name>
    <dbReference type="NCBI Taxonomy" id="1093978"/>
    <lineage>
        <taxon>Eukaryota</taxon>
        <taxon>Metazoa</taxon>
        <taxon>Spiralia</taxon>
        <taxon>Lophotrochozoa</taxon>
        <taxon>Mollusca</taxon>
        <taxon>Gastropoda</taxon>
        <taxon>Heterobranchia</taxon>
        <taxon>Euthyneura</taxon>
        <taxon>Panpulmonata</taxon>
        <taxon>Sacoglossa</taxon>
        <taxon>Placobranchoidea</taxon>
        <taxon>Plakobranchidae</taxon>
        <taxon>Elysia</taxon>
    </lineage>
</organism>
<keyword evidence="3" id="KW-0813">Transport</keyword>
<keyword evidence="4" id="KW-1003">Cell membrane</keyword>
<feature type="transmembrane region" description="Helical" evidence="12">
    <location>
        <begin position="589"/>
        <end position="607"/>
    </location>
</feature>
<keyword evidence="6" id="KW-0375">Hydrogen ion transport</keyword>
<feature type="compositionally biased region" description="Polar residues" evidence="11">
    <location>
        <begin position="362"/>
        <end position="372"/>
    </location>
</feature>
<dbReference type="EMBL" id="BMAT01003100">
    <property type="protein sequence ID" value="GFS20326.1"/>
    <property type="molecule type" value="Genomic_DNA"/>
</dbReference>
<gene>
    <name evidence="13" type="ORF">ElyMa_001567600</name>
</gene>
<evidence type="ECO:0000256" key="9">
    <source>
        <dbReference type="ARBA" id="ARBA00023136"/>
    </source>
</evidence>